<gene>
    <name evidence="1" type="ORF">GEV02_10155</name>
</gene>
<keyword evidence="2" id="KW-1185">Reference proteome</keyword>
<protein>
    <submittedName>
        <fullName evidence="1">Uncharacterized protein</fullName>
    </submittedName>
</protein>
<evidence type="ECO:0000313" key="2">
    <source>
        <dbReference type="Proteomes" id="UP000440498"/>
    </source>
</evidence>
<sequence length="119" mass="13338">MDPRKPCVVAIDLNAFQINENTTLLVQVTDKQTEESKQVTLDRQQGEVVDVAISEFRDEPMLLRASLLSGVVTWESELNPDCPKNVLKLIRAVQFAQKMLIGRGGYSSNNDYTDSQVPQ</sequence>
<comment type="caution">
    <text evidence="1">The sequence shown here is derived from an EMBL/GenBank/DDBJ whole genome shotgun (WGS) entry which is preliminary data.</text>
</comment>
<accession>A0A6A7N0G2</accession>
<organism evidence="1 2">
    <name type="scientific">Rugamonas aquatica</name>
    <dbReference type="NCBI Taxonomy" id="2743357"/>
    <lineage>
        <taxon>Bacteria</taxon>
        <taxon>Pseudomonadati</taxon>
        <taxon>Pseudomonadota</taxon>
        <taxon>Betaproteobacteria</taxon>
        <taxon>Burkholderiales</taxon>
        <taxon>Oxalobacteraceae</taxon>
        <taxon>Telluria group</taxon>
        <taxon>Rugamonas</taxon>
    </lineage>
</organism>
<dbReference type="Proteomes" id="UP000440498">
    <property type="component" value="Unassembled WGS sequence"/>
</dbReference>
<name>A0A6A7N0G2_9BURK</name>
<evidence type="ECO:0000313" key="1">
    <source>
        <dbReference type="EMBL" id="MQA38512.1"/>
    </source>
</evidence>
<dbReference type="RefSeq" id="WP_152837869.1">
    <property type="nucleotide sequence ID" value="NZ_WHUG01000003.1"/>
</dbReference>
<reference evidence="1 2" key="1">
    <citation type="submission" date="2019-10" db="EMBL/GenBank/DDBJ databases">
        <title>Two novel species isolated from a subtropical stream in China.</title>
        <authorList>
            <person name="Lu H."/>
        </authorList>
    </citation>
    <scope>NUCLEOTIDE SEQUENCE [LARGE SCALE GENOMIC DNA]</scope>
    <source>
        <strain evidence="1 2">FT29W</strain>
    </source>
</reference>
<dbReference type="EMBL" id="WHUG01000003">
    <property type="protein sequence ID" value="MQA38512.1"/>
    <property type="molecule type" value="Genomic_DNA"/>
</dbReference>
<proteinExistence type="predicted"/>
<dbReference type="AlphaFoldDB" id="A0A6A7N0G2"/>